<sequence>MLREAWINVWRRPGRTVFSVLTVLIGTATLVTMLAVTRGSAHRSAEHLAGLSSGSLIVSVPGHLGGWEEDESRAVGRLRQLPGLRAAGTYMPMFEGQRRDVSTQTSQGQTGHIVTSAEGVQARGGRLVAGGWPSTASLRADGRQVLVGAGAARTLGVWPEPGRNRLLAEGRWVTVTGVVEGRGEAALLGGSVLWPVGSEIMADVTTDRPLLIAADDDGPADHDLAVSAWPYEPEAARVTRPVSASSLKAKLLGESRDMVLITVLVLCVSSAVSVYSTMQSAVWERRRLIGLDRALGASRWRVGRLFLAESAITGGLGTVLGLGVGLLAGELVALVQGWPHLQPWWIALLPLAGAGLGAVSGMLPAVASTRVDPARLLRE</sequence>
<feature type="domain" description="ABC3 transporter permease C-terminal" evidence="8">
    <location>
        <begin position="262"/>
        <end position="371"/>
    </location>
</feature>
<feature type="transmembrane region" description="Helical" evidence="7">
    <location>
        <begin position="258"/>
        <end position="278"/>
    </location>
</feature>
<evidence type="ECO:0000313" key="11">
    <source>
        <dbReference type="Proteomes" id="UP001247307"/>
    </source>
</evidence>
<protein>
    <submittedName>
        <fullName evidence="10">ABC transport system permease protein</fullName>
    </submittedName>
</protein>
<evidence type="ECO:0000313" key="10">
    <source>
        <dbReference type="EMBL" id="MDR6891963.1"/>
    </source>
</evidence>
<proteinExistence type="inferred from homology"/>
<evidence type="ECO:0000256" key="4">
    <source>
        <dbReference type="ARBA" id="ARBA00022989"/>
    </source>
</evidence>
<dbReference type="GO" id="GO:0005886">
    <property type="term" value="C:plasma membrane"/>
    <property type="evidence" value="ECO:0007669"/>
    <property type="project" value="UniProtKB-SubCell"/>
</dbReference>
<dbReference type="Proteomes" id="UP001247307">
    <property type="component" value="Unassembled WGS sequence"/>
</dbReference>
<keyword evidence="5 7" id="KW-0472">Membrane</keyword>
<reference evidence="10" key="1">
    <citation type="submission" date="2023-07" db="EMBL/GenBank/DDBJ databases">
        <title>Sequencing the genomes of 1000 actinobacteria strains.</title>
        <authorList>
            <person name="Klenk H.-P."/>
        </authorList>
    </citation>
    <scope>NUCLEOTIDE SEQUENCE</scope>
    <source>
        <strain evidence="10">DSM 13988</strain>
    </source>
</reference>
<dbReference type="PANTHER" id="PTHR30572:SF4">
    <property type="entry name" value="ABC TRANSPORTER PERMEASE YTRF"/>
    <property type="match status" value="1"/>
</dbReference>
<keyword evidence="11" id="KW-1185">Reference proteome</keyword>
<evidence type="ECO:0000256" key="3">
    <source>
        <dbReference type="ARBA" id="ARBA00022692"/>
    </source>
</evidence>
<feature type="transmembrane region" description="Helical" evidence="7">
    <location>
        <begin position="344"/>
        <end position="367"/>
    </location>
</feature>
<feature type="domain" description="MacB-like periplasmic core" evidence="9">
    <location>
        <begin position="16"/>
        <end position="193"/>
    </location>
</feature>
<dbReference type="Pfam" id="PF02687">
    <property type="entry name" value="FtsX"/>
    <property type="match status" value="1"/>
</dbReference>
<gene>
    <name evidence="10" type="ORF">J2S35_000903</name>
</gene>
<dbReference type="InterPro" id="IPR050250">
    <property type="entry name" value="Macrolide_Exporter_MacB"/>
</dbReference>
<keyword evidence="2" id="KW-1003">Cell membrane</keyword>
<evidence type="ECO:0000256" key="1">
    <source>
        <dbReference type="ARBA" id="ARBA00004651"/>
    </source>
</evidence>
<evidence type="ECO:0000259" key="8">
    <source>
        <dbReference type="Pfam" id="PF02687"/>
    </source>
</evidence>
<evidence type="ECO:0000256" key="2">
    <source>
        <dbReference type="ARBA" id="ARBA00022475"/>
    </source>
</evidence>
<evidence type="ECO:0000256" key="5">
    <source>
        <dbReference type="ARBA" id="ARBA00023136"/>
    </source>
</evidence>
<dbReference type="AlphaFoldDB" id="A0AAE3YDP8"/>
<comment type="similarity">
    <text evidence="6">Belongs to the ABC-4 integral membrane protein family.</text>
</comment>
<keyword evidence="3 7" id="KW-0812">Transmembrane</keyword>
<evidence type="ECO:0000256" key="7">
    <source>
        <dbReference type="SAM" id="Phobius"/>
    </source>
</evidence>
<comment type="subcellular location">
    <subcellularLocation>
        <location evidence="1">Cell membrane</location>
        <topology evidence="1">Multi-pass membrane protein</topology>
    </subcellularLocation>
</comment>
<keyword evidence="4 7" id="KW-1133">Transmembrane helix</keyword>
<comment type="caution">
    <text evidence="10">The sequence shown here is derived from an EMBL/GenBank/DDBJ whole genome shotgun (WGS) entry which is preliminary data.</text>
</comment>
<dbReference type="EMBL" id="JAVDUI010000001">
    <property type="protein sequence ID" value="MDR6891963.1"/>
    <property type="molecule type" value="Genomic_DNA"/>
</dbReference>
<dbReference type="GO" id="GO:0022857">
    <property type="term" value="F:transmembrane transporter activity"/>
    <property type="evidence" value="ECO:0007669"/>
    <property type="project" value="TreeGrafter"/>
</dbReference>
<feature type="transmembrane region" description="Helical" evidence="7">
    <location>
        <begin position="16"/>
        <end position="36"/>
    </location>
</feature>
<dbReference type="RefSeq" id="WP_309850321.1">
    <property type="nucleotide sequence ID" value="NZ_BAAAIU010000023.1"/>
</dbReference>
<feature type="transmembrane region" description="Helical" evidence="7">
    <location>
        <begin position="311"/>
        <end position="332"/>
    </location>
</feature>
<dbReference type="InterPro" id="IPR003838">
    <property type="entry name" value="ABC3_permease_C"/>
</dbReference>
<dbReference type="Pfam" id="PF12704">
    <property type="entry name" value="MacB_PCD"/>
    <property type="match status" value="1"/>
</dbReference>
<evidence type="ECO:0000256" key="6">
    <source>
        <dbReference type="ARBA" id="ARBA00038076"/>
    </source>
</evidence>
<name>A0AAE3YDP8_9MICC</name>
<accession>A0AAE3YDP8</accession>
<dbReference type="PANTHER" id="PTHR30572">
    <property type="entry name" value="MEMBRANE COMPONENT OF TRANSPORTER-RELATED"/>
    <property type="match status" value="1"/>
</dbReference>
<evidence type="ECO:0000259" key="9">
    <source>
        <dbReference type="Pfam" id="PF12704"/>
    </source>
</evidence>
<dbReference type="InterPro" id="IPR025857">
    <property type="entry name" value="MacB_PCD"/>
</dbReference>
<organism evidence="10 11">
    <name type="scientific">Falsarthrobacter nasiphocae</name>
    <dbReference type="NCBI Taxonomy" id="189863"/>
    <lineage>
        <taxon>Bacteria</taxon>
        <taxon>Bacillati</taxon>
        <taxon>Actinomycetota</taxon>
        <taxon>Actinomycetes</taxon>
        <taxon>Micrococcales</taxon>
        <taxon>Micrococcaceae</taxon>
        <taxon>Falsarthrobacter</taxon>
    </lineage>
</organism>